<reference evidence="1 2" key="1">
    <citation type="submission" date="2018-11" db="EMBL/GenBank/DDBJ databases">
        <authorList>
            <consortium name="Pathogen Informatics"/>
        </authorList>
    </citation>
    <scope>NUCLEOTIDE SEQUENCE [LARGE SCALE GENOMIC DNA]</scope>
</reference>
<organism evidence="1 2">
    <name type="scientific">Gongylonema pulchrum</name>
    <dbReference type="NCBI Taxonomy" id="637853"/>
    <lineage>
        <taxon>Eukaryota</taxon>
        <taxon>Metazoa</taxon>
        <taxon>Ecdysozoa</taxon>
        <taxon>Nematoda</taxon>
        <taxon>Chromadorea</taxon>
        <taxon>Rhabditida</taxon>
        <taxon>Spirurina</taxon>
        <taxon>Spiruromorpha</taxon>
        <taxon>Spiruroidea</taxon>
        <taxon>Gongylonematidae</taxon>
        <taxon>Gongylonema</taxon>
    </lineage>
</organism>
<accession>A0A3P7LXE5</accession>
<dbReference type="AlphaFoldDB" id="A0A3P7LXE5"/>
<protein>
    <submittedName>
        <fullName evidence="1">Uncharacterized protein</fullName>
    </submittedName>
</protein>
<dbReference type="EMBL" id="UYRT01079938">
    <property type="protein sequence ID" value="VDN21695.1"/>
    <property type="molecule type" value="Genomic_DNA"/>
</dbReference>
<name>A0A3P7LXE5_9BILA</name>
<gene>
    <name evidence="1" type="ORF">GPUH_LOCUS13123</name>
</gene>
<dbReference type="Proteomes" id="UP000271098">
    <property type="component" value="Unassembled WGS sequence"/>
</dbReference>
<evidence type="ECO:0000313" key="2">
    <source>
        <dbReference type="Proteomes" id="UP000271098"/>
    </source>
</evidence>
<proteinExistence type="predicted"/>
<sequence>MPVGPSQRKRPSSLKSNSFVPTLEFAITDTVSEQCYEEDIRSMTSAGTMSPVERSTKRIPLSTPVTRVLHSLSGWPSSLYLVPSTKNSLPHPKA</sequence>
<keyword evidence="2" id="KW-1185">Reference proteome</keyword>
<evidence type="ECO:0000313" key="1">
    <source>
        <dbReference type="EMBL" id="VDN21695.1"/>
    </source>
</evidence>